<accession>A0A0J1B4I5</accession>
<dbReference type="Proteomes" id="UP000036367">
    <property type="component" value="Unassembled WGS sequence"/>
</dbReference>
<name>A0A0J1B4I5_RHOIS</name>
<protein>
    <submittedName>
        <fullName evidence="2">Uncharacterized protein</fullName>
    </submittedName>
</protein>
<dbReference type="PATRIC" id="fig|595434.4.peg.6203"/>
<organism evidence="2 3">
    <name type="scientific">Rhodopirellula islandica</name>
    <dbReference type="NCBI Taxonomy" id="595434"/>
    <lineage>
        <taxon>Bacteria</taxon>
        <taxon>Pseudomonadati</taxon>
        <taxon>Planctomycetota</taxon>
        <taxon>Planctomycetia</taxon>
        <taxon>Pirellulales</taxon>
        <taxon>Pirellulaceae</taxon>
        <taxon>Rhodopirellula</taxon>
    </lineage>
</organism>
<gene>
    <name evidence="2" type="ORF">RISK_006522</name>
</gene>
<dbReference type="EMBL" id="LECT01000054">
    <property type="protein sequence ID" value="KLU01366.1"/>
    <property type="molecule type" value="Genomic_DNA"/>
</dbReference>
<feature type="region of interest" description="Disordered" evidence="1">
    <location>
        <begin position="19"/>
        <end position="40"/>
    </location>
</feature>
<reference evidence="2" key="1">
    <citation type="submission" date="2015-05" db="EMBL/GenBank/DDBJ databases">
        <title>Permanent draft genome of Rhodopirellula islandicus K833.</title>
        <authorList>
            <person name="Kizina J."/>
            <person name="Richter M."/>
            <person name="Glockner F.O."/>
            <person name="Harder J."/>
        </authorList>
    </citation>
    <scope>NUCLEOTIDE SEQUENCE [LARGE SCALE GENOMIC DNA]</scope>
    <source>
        <strain evidence="2">K833</strain>
    </source>
</reference>
<evidence type="ECO:0000313" key="2">
    <source>
        <dbReference type="EMBL" id="KLU01366.1"/>
    </source>
</evidence>
<sequence>MANQFPFILDPWGDAPGYDDEGLWPRKPNAKSATSKCQSEVRGQEAVQNLGFRMFDQLVAGVEQDNSNGWNLAWLR</sequence>
<proteinExistence type="predicted"/>
<comment type="caution">
    <text evidence="2">The sequence shown here is derived from an EMBL/GenBank/DDBJ whole genome shotgun (WGS) entry which is preliminary data.</text>
</comment>
<keyword evidence="3" id="KW-1185">Reference proteome</keyword>
<dbReference type="AlphaFoldDB" id="A0A0J1B4I5"/>
<evidence type="ECO:0000256" key="1">
    <source>
        <dbReference type="SAM" id="MobiDB-lite"/>
    </source>
</evidence>
<evidence type="ECO:0000313" key="3">
    <source>
        <dbReference type="Proteomes" id="UP000036367"/>
    </source>
</evidence>